<keyword evidence="2" id="KW-1185">Reference proteome</keyword>
<dbReference type="Pfam" id="PF01263">
    <property type="entry name" value="Aldose_epim"/>
    <property type="match status" value="1"/>
</dbReference>
<dbReference type="Gene3D" id="2.70.98.10">
    <property type="match status" value="1"/>
</dbReference>
<dbReference type="InterPro" id="IPR037481">
    <property type="entry name" value="LacX"/>
</dbReference>
<evidence type="ECO:0000313" key="1">
    <source>
        <dbReference type="EMBL" id="QPF90213.1"/>
    </source>
</evidence>
<sequence>MTDDTRTIRSASLTATIKAHGAELCSLKDAAGTEFLWQAGPAWPRHAPLLFPIVGRLANDELRHQGKTYRMTQHGFARDSRFAWAERGERRCVLVLEDSDATRALYPFAFRLTATYTIDDAGLDLALSIVNPGGQTLPVSVGGHPAFNWPLQPGLPKESYALTFAKEEPSPIRRVEGGLLLAAPDPSPVRGTVLALSESLFATDAVIIDPVNSDAVRYAAGQGGGPWLKMSWRGFRELGVWSKPSGAPFLCIEPWRGYASPKGFDGEFTDKPGLMLIAPGAEEGLSFRIEVGTS</sequence>
<evidence type="ECO:0000313" key="2">
    <source>
        <dbReference type="Proteomes" id="UP000594621"/>
    </source>
</evidence>
<gene>
    <name evidence="1" type="ORF">IC761_27435</name>
</gene>
<name>A0A7S9D347_9BRAD</name>
<dbReference type="Proteomes" id="UP000594621">
    <property type="component" value="Chromosome"/>
</dbReference>
<reference evidence="1 2" key="1">
    <citation type="submission" date="2020-09" db="EMBL/GenBank/DDBJ databases">
        <title>Complete genomes of bradyrhizobia occurring on native shrubby legumes in Australia.</title>
        <authorList>
            <person name="Lafay B."/>
        </authorList>
    </citation>
    <scope>NUCLEOTIDE SEQUENCE [LARGE SCALE GENOMIC DNA]</scope>
    <source>
        <strain evidence="1 2">BDV5040</strain>
    </source>
</reference>
<organism evidence="1 2">
    <name type="scientific">Bradyrhizobium commune</name>
    <dbReference type="NCBI Taxonomy" id="83627"/>
    <lineage>
        <taxon>Bacteria</taxon>
        <taxon>Pseudomonadati</taxon>
        <taxon>Pseudomonadota</taxon>
        <taxon>Alphaproteobacteria</taxon>
        <taxon>Hyphomicrobiales</taxon>
        <taxon>Nitrobacteraceae</taxon>
        <taxon>Bradyrhizobium</taxon>
    </lineage>
</organism>
<dbReference type="GO" id="GO:0016853">
    <property type="term" value="F:isomerase activity"/>
    <property type="evidence" value="ECO:0007669"/>
    <property type="project" value="InterPro"/>
</dbReference>
<dbReference type="AlphaFoldDB" id="A0A7S9D347"/>
<dbReference type="GO" id="GO:0030246">
    <property type="term" value="F:carbohydrate binding"/>
    <property type="evidence" value="ECO:0007669"/>
    <property type="project" value="InterPro"/>
</dbReference>
<protein>
    <submittedName>
        <fullName evidence="1">Aldose 1-epimerase family protein</fullName>
    </submittedName>
</protein>
<dbReference type="EMBL" id="CP061379">
    <property type="protein sequence ID" value="QPF90213.1"/>
    <property type="molecule type" value="Genomic_DNA"/>
</dbReference>
<dbReference type="KEGG" id="bcou:IC761_27435"/>
<dbReference type="InterPro" id="IPR008183">
    <property type="entry name" value="Aldose_1/G6P_1-epimerase"/>
</dbReference>
<dbReference type="CDD" id="cd09024">
    <property type="entry name" value="Aldose_epim_lacX"/>
    <property type="match status" value="1"/>
</dbReference>
<dbReference type="RefSeq" id="WP_195799805.1">
    <property type="nucleotide sequence ID" value="NZ_CP061379.1"/>
</dbReference>
<proteinExistence type="predicted"/>
<dbReference type="InterPro" id="IPR014718">
    <property type="entry name" value="GH-type_carb-bd"/>
</dbReference>
<dbReference type="SUPFAM" id="SSF74650">
    <property type="entry name" value="Galactose mutarotase-like"/>
    <property type="match status" value="1"/>
</dbReference>
<dbReference type="InterPro" id="IPR011013">
    <property type="entry name" value="Gal_mutarotase_sf_dom"/>
</dbReference>
<dbReference type="GO" id="GO:0005975">
    <property type="term" value="P:carbohydrate metabolic process"/>
    <property type="evidence" value="ECO:0007669"/>
    <property type="project" value="InterPro"/>
</dbReference>
<accession>A0A7S9D347</accession>